<keyword evidence="3" id="KW-1185">Reference proteome</keyword>
<evidence type="ECO:0000313" key="3">
    <source>
        <dbReference type="Proteomes" id="UP000231279"/>
    </source>
</evidence>
<dbReference type="AlphaFoldDB" id="A0A2G9HME5"/>
<evidence type="ECO:0000313" key="2">
    <source>
        <dbReference type="EMBL" id="PIN18603.1"/>
    </source>
</evidence>
<name>A0A2G9HME5_9LAMI</name>
<evidence type="ECO:0000256" key="1">
    <source>
        <dbReference type="SAM" id="MobiDB-lite"/>
    </source>
</evidence>
<dbReference type="OrthoDB" id="2289094at2759"/>
<dbReference type="STRING" id="429701.A0A2G9HME5"/>
<feature type="region of interest" description="Disordered" evidence="1">
    <location>
        <begin position="96"/>
        <end position="177"/>
    </location>
</feature>
<accession>A0A2G9HME5</accession>
<reference evidence="3" key="1">
    <citation type="journal article" date="2018" name="Gigascience">
        <title>Genome assembly of the Pink Ipe (Handroanthus impetiginosus, Bignoniaceae), a highly valued, ecologically keystone Neotropical timber forest tree.</title>
        <authorList>
            <person name="Silva-Junior O.B."/>
            <person name="Grattapaglia D."/>
            <person name="Novaes E."/>
            <person name="Collevatti R.G."/>
        </authorList>
    </citation>
    <scope>NUCLEOTIDE SEQUENCE [LARGE SCALE GENOMIC DNA]</scope>
    <source>
        <strain evidence="3">cv. UFG-1</strain>
    </source>
</reference>
<feature type="compositionally biased region" description="Basic and acidic residues" evidence="1">
    <location>
        <begin position="226"/>
        <end position="249"/>
    </location>
</feature>
<gene>
    <name evidence="2" type="ORF">CDL12_08725</name>
</gene>
<proteinExistence type="predicted"/>
<feature type="compositionally biased region" description="Basic and acidic residues" evidence="1">
    <location>
        <begin position="96"/>
        <end position="166"/>
    </location>
</feature>
<dbReference type="Proteomes" id="UP000231279">
    <property type="component" value="Unassembled WGS sequence"/>
</dbReference>
<feature type="region of interest" description="Disordered" evidence="1">
    <location>
        <begin position="209"/>
        <end position="249"/>
    </location>
</feature>
<sequence length="249" mass="29667">MWESLHGYFCILIPRLRDEELIEFSRFYRWGECKLPNKVHNAKDRLKSIMAEMFNPISQELYLLNSNNIVVDIVKAKDQEIKELKKRVVELKAATKDEKEKKKKEKKTEEDKQKKRKTDERKDDKEGKKKDSEDEERKKKDDEKEEERKYGNDEEHDHNADNKYNDMNEENQIKHRAGQVSCHYEVKMNKKLEVISRKLDFGQDMDFDFDSSLSTTPTKCAKQKNVKRDHAQEKKTIPEQEKVGLKKNG</sequence>
<protein>
    <submittedName>
        <fullName evidence="2">Uncharacterized protein</fullName>
    </submittedName>
</protein>
<comment type="caution">
    <text evidence="2">The sequence shown here is derived from an EMBL/GenBank/DDBJ whole genome shotgun (WGS) entry which is preliminary data.</text>
</comment>
<organism evidence="2 3">
    <name type="scientific">Handroanthus impetiginosus</name>
    <dbReference type="NCBI Taxonomy" id="429701"/>
    <lineage>
        <taxon>Eukaryota</taxon>
        <taxon>Viridiplantae</taxon>
        <taxon>Streptophyta</taxon>
        <taxon>Embryophyta</taxon>
        <taxon>Tracheophyta</taxon>
        <taxon>Spermatophyta</taxon>
        <taxon>Magnoliopsida</taxon>
        <taxon>eudicotyledons</taxon>
        <taxon>Gunneridae</taxon>
        <taxon>Pentapetalae</taxon>
        <taxon>asterids</taxon>
        <taxon>lamiids</taxon>
        <taxon>Lamiales</taxon>
        <taxon>Bignoniaceae</taxon>
        <taxon>Crescentiina</taxon>
        <taxon>Tabebuia alliance</taxon>
        <taxon>Handroanthus</taxon>
    </lineage>
</organism>
<dbReference type="EMBL" id="NKXS01001438">
    <property type="protein sequence ID" value="PIN18603.1"/>
    <property type="molecule type" value="Genomic_DNA"/>
</dbReference>